<protein>
    <submittedName>
        <fullName evidence="1">9664_t:CDS:1</fullName>
    </submittedName>
</protein>
<evidence type="ECO:0000313" key="2">
    <source>
        <dbReference type="Proteomes" id="UP000789901"/>
    </source>
</evidence>
<keyword evidence="2" id="KW-1185">Reference proteome</keyword>
<proteinExistence type="predicted"/>
<dbReference type="Proteomes" id="UP000789901">
    <property type="component" value="Unassembled WGS sequence"/>
</dbReference>
<sequence length="289" mass="33369">MNVLNLENLNNALARGEDHLLELAQEIAEKGKCSGCLMPEYVIYHEYQAGNMKHHLMCGGCQKKCDGGKYKHENDAYSFQSCKFQLLCGDCGSLHELDTDLFGKPEGINFYLCESCAIRREAEQHQENHAFEPDLDSGQVLKAFYKHSQPDHSPQYFRAYFPLSEPSEPFNFQFTPAEEVEKKENECLSFKQEAGDHTVTELEEKIELLDKQFGGVHPIYGEMNNSGKTIVVVTRIKRLPGINKKEYPDDRKFSLMAFDKINKKEYVRLDNHHNKPPHWHDNEKQGFFE</sequence>
<evidence type="ECO:0000313" key="1">
    <source>
        <dbReference type="EMBL" id="CAG8815187.1"/>
    </source>
</evidence>
<reference evidence="1 2" key="1">
    <citation type="submission" date="2021-06" db="EMBL/GenBank/DDBJ databases">
        <authorList>
            <person name="Kallberg Y."/>
            <person name="Tangrot J."/>
            <person name="Rosling A."/>
        </authorList>
    </citation>
    <scope>NUCLEOTIDE SEQUENCE [LARGE SCALE GENOMIC DNA]</scope>
    <source>
        <strain evidence="1 2">120-4 pot B 10/14</strain>
    </source>
</reference>
<accession>A0ABN7W468</accession>
<organism evidence="1 2">
    <name type="scientific">Gigaspora margarita</name>
    <dbReference type="NCBI Taxonomy" id="4874"/>
    <lineage>
        <taxon>Eukaryota</taxon>
        <taxon>Fungi</taxon>
        <taxon>Fungi incertae sedis</taxon>
        <taxon>Mucoromycota</taxon>
        <taxon>Glomeromycotina</taxon>
        <taxon>Glomeromycetes</taxon>
        <taxon>Diversisporales</taxon>
        <taxon>Gigasporaceae</taxon>
        <taxon>Gigaspora</taxon>
    </lineage>
</organism>
<dbReference type="EMBL" id="CAJVQB010030183">
    <property type="protein sequence ID" value="CAG8815187.1"/>
    <property type="molecule type" value="Genomic_DNA"/>
</dbReference>
<gene>
    <name evidence="1" type="ORF">GMARGA_LOCUS26231</name>
</gene>
<name>A0ABN7W468_GIGMA</name>
<comment type="caution">
    <text evidence="1">The sequence shown here is derived from an EMBL/GenBank/DDBJ whole genome shotgun (WGS) entry which is preliminary data.</text>
</comment>